<gene>
    <name evidence="6" type="ORF">PNO31109_00998</name>
</gene>
<evidence type="ECO:0000313" key="6">
    <source>
        <dbReference type="EMBL" id="VVD79252.1"/>
    </source>
</evidence>
<dbReference type="Proteomes" id="UP000367825">
    <property type="component" value="Unassembled WGS sequence"/>
</dbReference>
<sequence length="275" mass="30098">MSLPALLKRKMERVHHMGEHDPPLLALVGRQSVPRVSETHRHAPGQLLGLFTGLLTVRTGLGGWVIPTTRAVWVPPNHPHAAFSHGPFFGWAVYVRPDKCEGLPAQPRAIEVSGLLREAVARAAPWEIGVPDRVQANVMQVILDEIAMSPADTFRLPMPGDARLRRIASALVDNPADARTLDEWSAWANAAPRTVSRRFVEETGLTFTAWRQRARLLRALELLASGQPVGTVALDLGYDNASAFISLFRRTFHTTPGKYFSSGATAARVVDETAG</sequence>
<evidence type="ECO:0000259" key="5">
    <source>
        <dbReference type="PROSITE" id="PS01124"/>
    </source>
</evidence>
<evidence type="ECO:0000313" key="7">
    <source>
        <dbReference type="Proteomes" id="UP000367825"/>
    </source>
</evidence>
<dbReference type="EMBL" id="CABPSC010000003">
    <property type="protein sequence ID" value="VVD79252.1"/>
    <property type="molecule type" value="Genomic_DNA"/>
</dbReference>
<keyword evidence="4" id="KW-0804">Transcription</keyword>
<dbReference type="Gene3D" id="1.10.10.60">
    <property type="entry name" value="Homeodomain-like"/>
    <property type="match status" value="1"/>
</dbReference>
<keyword evidence="7" id="KW-1185">Reference proteome</keyword>
<dbReference type="AlphaFoldDB" id="A0A5E4SW24"/>
<dbReference type="PROSITE" id="PS01124">
    <property type="entry name" value="HTH_ARAC_FAMILY_2"/>
    <property type="match status" value="1"/>
</dbReference>
<dbReference type="GO" id="GO:0043565">
    <property type="term" value="F:sequence-specific DNA binding"/>
    <property type="evidence" value="ECO:0007669"/>
    <property type="project" value="InterPro"/>
</dbReference>
<protein>
    <submittedName>
        <fullName evidence="6">AraC family transcriptional regulator</fullName>
    </submittedName>
</protein>
<proteinExistence type="predicted"/>
<dbReference type="PANTHER" id="PTHR11019">
    <property type="entry name" value="HTH-TYPE TRANSCRIPTIONAL REGULATOR NIMR"/>
    <property type="match status" value="1"/>
</dbReference>
<evidence type="ECO:0000256" key="4">
    <source>
        <dbReference type="ARBA" id="ARBA00023163"/>
    </source>
</evidence>
<evidence type="ECO:0000256" key="2">
    <source>
        <dbReference type="ARBA" id="ARBA00023015"/>
    </source>
</evidence>
<evidence type="ECO:0000256" key="1">
    <source>
        <dbReference type="ARBA" id="ARBA00022491"/>
    </source>
</evidence>
<name>A0A5E4SW24_9BURK</name>
<dbReference type="InterPro" id="IPR018060">
    <property type="entry name" value="HTH_AraC"/>
</dbReference>
<dbReference type="PANTHER" id="PTHR11019:SF159">
    <property type="entry name" value="TRANSCRIPTIONAL REGULATOR-RELATED"/>
    <property type="match status" value="1"/>
</dbReference>
<dbReference type="SUPFAM" id="SSF46689">
    <property type="entry name" value="Homeodomain-like"/>
    <property type="match status" value="1"/>
</dbReference>
<dbReference type="RefSeq" id="WP_241013904.1">
    <property type="nucleotide sequence ID" value="NZ_CABPSC010000003.1"/>
</dbReference>
<feature type="domain" description="HTH araC/xylS-type" evidence="5">
    <location>
        <begin position="165"/>
        <end position="262"/>
    </location>
</feature>
<dbReference type="InterPro" id="IPR011051">
    <property type="entry name" value="RmlC_Cupin_sf"/>
</dbReference>
<dbReference type="CDD" id="cd06124">
    <property type="entry name" value="cupin_NimR-like_N"/>
    <property type="match status" value="1"/>
</dbReference>
<keyword evidence="1" id="KW-0678">Repressor</keyword>
<dbReference type="SUPFAM" id="SSF51182">
    <property type="entry name" value="RmlC-like cupins"/>
    <property type="match status" value="1"/>
</dbReference>
<organism evidence="6 7">
    <name type="scientific">Pandoraea nosoerga</name>
    <dbReference type="NCBI Taxonomy" id="2508296"/>
    <lineage>
        <taxon>Bacteria</taxon>
        <taxon>Pseudomonadati</taxon>
        <taxon>Pseudomonadota</taxon>
        <taxon>Betaproteobacteria</taxon>
        <taxon>Burkholderiales</taxon>
        <taxon>Burkholderiaceae</taxon>
        <taxon>Pandoraea</taxon>
    </lineage>
</organism>
<accession>A0A5E4SW24</accession>
<dbReference type="InterPro" id="IPR009057">
    <property type="entry name" value="Homeodomain-like_sf"/>
</dbReference>
<dbReference type="GO" id="GO:0003700">
    <property type="term" value="F:DNA-binding transcription factor activity"/>
    <property type="evidence" value="ECO:0007669"/>
    <property type="project" value="InterPro"/>
</dbReference>
<dbReference type="Pfam" id="PF12833">
    <property type="entry name" value="HTH_18"/>
    <property type="match status" value="1"/>
</dbReference>
<evidence type="ECO:0000256" key="3">
    <source>
        <dbReference type="ARBA" id="ARBA00023125"/>
    </source>
</evidence>
<keyword evidence="2" id="KW-0805">Transcription regulation</keyword>
<reference evidence="6 7" key="1">
    <citation type="submission" date="2019-08" db="EMBL/GenBank/DDBJ databases">
        <authorList>
            <person name="Peeters C."/>
        </authorList>
    </citation>
    <scope>NUCLEOTIDE SEQUENCE [LARGE SCALE GENOMIC DNA]</scope>
    <source>
        <strain evidence="6 7">LMG 31109</strain>
    </source>
</reference>
<dbReference type="FunFam" id="1.10.10.60:FF:000132">
    <property type="entry name" value="AraC family transcriptional regulator"/>
    <property type="match status" value="1"/>
</dbReference>
<keyword evidence="3" id="KW-0238">DNA-binding</keyword>
<dbReference type="SMART" id="SM00342">
    <property type="entry name" value="HTH_ARAC"/>
    <property type="match status" value="1"/>
</dbReference>